<comment type="caution">
    <text evidence="2">The sequence shown here is derived from an EMBL/GenBank/DDBJ whole genome shotgun (WGS) entry which is preliminary data.</text>
</comment>
<gene>
    <name evidence="2" type="ORF">LX32DRAFT_644653</name>
</gene>
<proteinExistence type="predicted"/>
<protein>
    <submittedName>
        <fullName evidence="2">Uncharacterized protein</fullName>
    </submittedName>
</protein>
<evidence type="ECO:0000313" key="3">
    <source>
        <dbReference type="Proteomes" id="UP001232148"/>
    </source>
</evidence>
<feature type="compositionally biased region" description="Basic and acidic residues" evidence="1">
    <location>
        <begin position="1"/>
        <end position="13"/>
    </location>
</feature>
<evidence type="ECO:0000313" key="2">
    <source>
        <dbReference type="EMBL" id="KAK2023369.1"/>
    </source>
</evidence>
<dbReference type="AlphaFoldDB" id="A0AAD9LW44"/>
<dbReference type="Proteomes" id="UP001232148">
    <property type="component" value="Unassembled WGS sequence"/>
</dbReference>
<dbReference type="EMBL" id="MU843002">
    <property type="protein sequence ID" value="KAK2023369.1"/>
    <property type="molecule type" value="Genomic_DNA"/>
</dbReference>
<organism evidence="2 3">
    <name type="scientific">Colletotrichum zoysiae</name>
    <dbReference type="NCBI Taxonomy" id="1216348"/>
    <lineage>
        <taxon>Eukaryota</taxon>
        <taxon>Fungi</taxon>
        <taxon>Dikarya</taxon>
        <taxon>Ascomycota</taxon>
        <taxon>Pezizomycotina</taxon>
        <taxon>Sordariomycetes</taxon>
        <taxon>Hypocreomycetidae</taxon>
        <taxon>Glomerellales</taxon>
        <taxon>Glomerellaceae</taxon>
        <taxon>Colletotrichum</taxon>
        <taxon>Colletotrichum graminicola species complex</taxon>
    </lineage>
</organism>
<accession>A0AAD9LW44</accession>
<name>A0AAD9LW44_9PEZI</name>
<evidence type="ECO:0000256" key="1">
    <source>
        <dbReference type="SAM" id="MobiDB-lite"/>
    </source>
</evidence>
<reference evidence="2" key="1">
    <citation type="submission" date="2021-06" db="EMBL/GenBank/DDBJ databases">
        <title>Comparative genomics, transcriptomics and evolutionary studies reveal genomic signatures of adaptation to plant cell wall in hemibiotrophic fungi.</title>
        <authorList>
            <consortium name="DOE Joint Genome Institute"/>
            <person name="Baroncelli R."/>
            <person name="Diaz J.F."/>
            <person name="Benocci T."/>
            <person name="Peng M."/>
            <person name="Battaglia E."/>
            <person name="Haridas S."/>
            <person name="Andreopoulos W."/>
            <person name="Labutti K."/>
            <person name="Pangilinan J."/>
            <person name="Floch G.L."/>
            <person name="Makela M.R."/>
            <person name="Henrissat B."/>
            <person name="Grigoriev I.V."/>
            <person name="Crouch J.A."/>
            <person name="De Vries R.P."/>
            <person name="Sukno S.A."/>
            <person name="Thon M.R."/>
        </authorList>
    </citation>
    <scope>NUCLEOTIDE SEQUENCE</scope>
    <source>
        <strain evidence="2">MAFF235873</strain>
    </source>
</reference>
<sequence length="58" mass="6393">MTVRGVEQEGRKDEEEEEEEEEEGSKTAGPPRRASICILPCRPTRPRDIGLGPSGRNG</sequence>
<feature type="compositionally biased region" description="Acidic residues" evidence="1">
    <location>
        <begin position="14"/>
        <end position="23"/>
    </location>
</feature>
<feature type="region of interest" description="Disordered" evidence="1">
    <location>
        <begin position="1"/>
        <end position="58"/>
    </location>
</feature>
<keyword evidence="3" id="KW-1185">Reference proteome</keyword>